<dbReference type="Pfam" id="PF14267">
    <property type="entry name" value="DUF4357"/>
    <property type="match status" value="1"/>
</dbReference>
<evidence type="ECO:0000313" key="3">
    <source>
        <dbReference type="Proteomes" id="UP001343724"/>
    </source>
</evidence>
<name>A0ABU6J1I0_9ACTN</name>
<dbReference type="EMBL" id="JAYMFH010000033">
    <property type="protein sequence ID" value="MEC4296007.1"/>
    <property type="molecule type" value="Genomic_DNA"/>
</dbReference>
<evidence type="ECO:0000313" key="2">
    <source>
        <dbReference type="EMBL" id="MEC4296007.1"/>
    </source>
</evidence>
<protein>
    <submittedName>
        <fullName evidence="2">GIY-YIG nuclease family protein</fullName>
    </submittedName>
</protein>
<feature type="domain" description="DUF4357" evidence="1">
    <location>
        <begin position="225"/>
        <end position="279"/>
    </location>
</feature>
<keyword evidence="3" id="KW-1185">Reference proteome</keyword>
<dbReference type="InterPro" id="IPR025579">
    <property type="entry name" value="DUF4357"/>
</dbReference>
<gene>
    <name evidence="2" type="ORF">VJ920_11905</name>
</gene>
<accession>A0ABU6J1I0</accession>
<sequence length="289" mass="31821">MIDLKTLTMQVINGDADGIKICRIAGSTLVTIVIPRELLSEAKGLPEIPKRGIYYLLDDNKGRLKRVYAGQTVQGIQRLDDHNQRKDWWNKAVMFLAPDTEFSMDVVSGLESIAIKYIKEHGAYEVENTNDPKPYISPYNEAFIHALHDDILFRMALLGFGLDAVGDDSPGASSQIFHTLRRGVRGLGRYNAVEGSFDVLPGSKIDLGTLAGTKLHPNAKLESLRRKLVDSGELAPTGEGLHELGCTLHFDSPSAAAVFVLGGSCNGWTEWVDESGRTLSFVYRDSRTD</sequence>
<evidence type="ECO:0000259" key="1">
    <source>
        <dbReference type="Pfam" id="PF14267"/>
    </source>
</evidence>
<organism evidence="2 3">
    <name type="scientific">Adlercreutzia shanghongiae</name>
    <dbReference type="NCBI Taxonomy" id="3111773"/>
    <lineage>
        <taxon>Bacteria</taxon>
        <taxon>Bacillati</taxon>
        <taxon>Actinomycetota</taxon>
        <taxon>Coriobacteriia</taxon>
        <taxon>Eggerthellales</taxon>
        <taxon>Eggerthellaceae</taxon>
        <taxon>Adlercreutzia</taxon>
    </lineage>
</organism>
<dbReference type="RefSeq" id="WP_326441129.1">
    <property type="nucleotide sequence ID" value="NZ_JAYMFH010000033.1"/>
</dbReference>
<dbReference type="Proteomes" id="UP001343724">
    <property type="component" value="Unassembled WGS sequence"/>
</dbReference>
<dbReference type="CDD" id="cd10447">
    <property type="entry name" value="GIY-YIG_unchar_2"/>
    <property type="match status" value="1"/>
</dbReference>
<reference evidence="2 3" key="1">
    <citation type="submission" date="2024-01" db="EMBL/GenBank/DDBJ databases">
        <title>novel species in genus Adlercreutzia.</title>
        <authorList>
            <person name="Liu X."/>
        </authorList>
    </citation>
    <scope>NUCLEOTIDE SEQUENCE [LARGE SCALE GENOMIC DNA]</scope>
    <source>
        <strain evidence="2 3">R22</strain>
    </source>
</reference>
<comment type="caution">
    <text evidence="2">The sequence shown here is derived from an EMBL/GenBank/DDBJ whole genome shotgun (WGS) entry which is preliminary data.</text>
</comment>
<proteinExistence type="predicted"/>